<name>A0A9P7YX40_9HELO</name>
<accession>A0A9P7YX40</accession>
<sequence length="82" mass="9430">MWKASPTYGRLMTRSDYIKLWSKTWGVPATFEKKTVKLLDKFAPGVYGEEIGKMVSLFSYALSILSKHVHGITHTRNFGYWA</sequence>
<dbReference type="AlphaFoldDB" id="A0A9P7YX40"/>
<dbReference type="EMBL" id="MU254238">
    <property type="protein sequence ID" value="KAG9241282.1"/>
    <property type="molecule type" value="Genomic_DNA"/>
</dbReference>
<organism evidence="1 2">
    <name type="scientific">Calycina marina</name>
    <dbReference type="NCBI Taxonomy" id="1763456"/>
    <lineage>
        <taxon>Eukaryota</taxon>
        <taxon>Fungi</taxon>
        <taxon>Dikarya</taxon>
        <taxon>Ascomycota</taxon>
        <taxon>Pezizomycotina</taxon>
        <taxon>Leotiomycetes</taxon>
        <taxon>Helotiales</taxon>
        <taxon>Pezizellaceae</taxon>
        <taxon>Calycina</taxon>
    </lineage>
</organism>
<evidence type="ECO:0000313" key="1">
    <source>
        <dbReference type="EMBL" id="KAG9241282.1"/>
    </source>
</evidence>
<dbReference type="OrthoDB" id="3358371at2759"/>
<reference evidence="1" key="1">
    <citation type="journal article" date="2021" name="IMA Fungus">
        <title>Genomic characterization of three marine fungi, including Emericellopsis atlantica sp. nov. with signatures of a generalist lifestyle and marine biomass degradation.</title>
        <authorList>
            <person name="Hagestad O.C."/>
            <person name="Hou L."/>
            <person name="Andersen J.H."/>
            <person name="Hansen E.H."/>
            <person name="Altermark B."/>
            <person name="Li C."/>
            <person name="Kuhnert E."/>
            <person name="Cox R.J."/>
            <person name="Crous P.W."/>
            <person name="Spatafora J.W."/>
            <person name="Lail K."/>
            <person name="Amirebrahimi M."/>
            <person name="Lipzen A."/>
            <person name="Pangilinan J."/>
            <person name="Andreopoulos W."/>
            <person name="Hayes R.D."/>
            <person name="Ng V."/>
            <person name="Grigoriev I.V."/>
            <person name="Jackson S.A."/>
            <person name="Sutton T.D.S."/>
            <person name="Dobson A.D.W."/>
            <person name="Rama T."/>
        </authorList>
    </citation>
    <scope>NUCLEOTIDE SEQUENCE</scope>
    <source>
        <strain evidence="1">TRa3180A</strain>
    </source>
</reference>
<dbReference type="Proteomes" id="UP000887226">
    <property type="component" value="Unassembled WGS sequence"/>
</dbReference>
<comment type="caution">
    <text evidence="1">The sequence shown here is derived from an EMBL/GenBank/DDBJ whole genome shotgun (WGS) entry which is preliminary data.</text>
</comment>
<gene>
    <name evidence="1" type="ORF">BJ878DRAFT_521519</name>
</gene>
<keyword evidence="2" id="KW-1185">Reference proteome</keyword>
<protein>
    <submittedName>
        <fullName evidence="1">Uncharacterized protein</fullName>
    </submittedName>
</protein>
<evidence type="ECO:0000313" key="2">
    <source>
        <dbReference type="Proteomes" id="UP000887226"/>
    </source>
</evidence>
<proteinExistence type="predicted"/>